<dbReference type="AlphaFoldDB" id="A0A1I2V0C8"/>
<gene>
    <name evidence="1" type="ORF">SAMN05660282_02009</name>
</gene>
<dbReference type="RefSeq" id="WP_092286953.1">
    <property type="nucleotide sequence ID" value="NZ_FOPJ01000016.1"/>
</dbReference>
<dbReference type="OrthoDB" id="4978880at2"/>
<evidence type="ECO:0000313" key="2">
    <source>
        <dbReference type="Proteomes" id="UP000199065"/>
    </source>
</evidence>
<reference evidence="1 2" key="1">
    <citation type="submission" date="2016-10" db="EMBL/GenBank/DDBJ databases">
        <authorList>
            <person name="de Groot N.N."/>
        </authorList>
    </citation>
    <scope>NUCLEOTIDE SEQUENCE [LARGE SCALE GENOMIC DNA]</scope>
    <source>
        <strain>J11</strain>
        <strain evidence="2">PG 39</strain>
    </source>
</reference>
<dbReference type="EMBL" id="FOPJ01000016">
    <property type="protein sequence ID" value="SFG80646.1"/>
    <property type="molecule type" value="Genomic_DNA"/>
</dbReference>
<accession>A0A1I2V0C8</accession>
<dbReference type="Proteomes" id="UP000199065">
    <property type="component" value="Unassembled WGS sequence"/>
</dbReference>
<protein>
    <submittedName>
        <fullName evidence="1">Uncharacterized protein</fullName>
    </submittedName>
</protein>
<organism evidence="1 2">
    <name type="scientific">Corynebacterium spheniscorum</name>
    <dbReference type="NCBI Taxonomy" id="185761"/>
    <lineage>
        <taxon>Bacteria</taxon>
        <taxon>Bacillati</taxon>
        <taxon>Actinomycetota</taxon>
        <taxon>Actinomycetes</taxon>
        <taxon>Mycobacteriales</taxon>
        <taxon>Corynebacteriaceae</taxon>
        <taxon>Corynebacterium</taxon>
    </lineage>
</organism>
<name>A0A1I2V0C8_9CORY</name>
<keyword evidence="2" id="KW-1185">Reference proteome</keyword>
<sequence>MQVADNISKLTTLPDVNDEALLSAARVAAAAAVVLENGQALAESPHVAKKLDDGNVLVSTRIEGASNGSVIAVVVTPEHQVASTYQITLEEETENSGWLTTYVDGELDQHQYVVGEAGAKNGIELGNQVVPLGMDWGGLNDCLSNSEISSWALTALSVVCSAACAVTAGAGCVACLAAVSGATGGQIGWCVGKNWR</sequence>
<proteinExistence type="predicted"/>
<evidence type="ECO:0000313" key="1">
    <source>
        <dbReference type="EMBL" id="SFG80646.1"/>
    </source>
</evidence>